<name>A0ABV7JG63_9SPHI</name>
<feature type="transmembrane region" description="Helical" evidence="4">
    <location>
        <begin position="118"/>
        <end position="141"/>
    </location>
</feature>
<reference evidence="7" key="1">
    <citation type="journal article" date="2019" name="Int. J. Syst. Evol. Microbiol.">
        <title>The Global Catalogue of Microorganisms (GCM) 10K type strain sequencing project: providing services to taxonomists for standard genome sequencing and annotation.</title>
        <authorList>
            <consortium name="The Broad Institute Genomics Platform"/>
            <consortium name="The Broad Institute Genome Sequencing Center for Infectious Disease"/>
            <person name="Wu L."/>
            <person name="Ma J."/>
        </authorList>
    </citation>
    <scope>NUCLEOTIDE SEQUENCE [LARGE SCALE GENOMIC DNA]</scope>
    <source>
        <strain evidence="7">KCTC 52416</strain>
    </source>
</reference>
<feature type="transmembrane region" description="Helical" evidence="4">
    <location>
        <begin position="92"/>
        <end position="112"/>
    </location>
</feature>
<dbReference type="SMART" id="SM00342">
    <property type="entry name" value="HTH_ARAC"/>
    <property type="match status" value="1"/>
</dbReference>
<dbReference type="Gene3D" id="1.10.10.60">
    <property type="entry name" value="Homeodomain-like"/>
    <property type="match status" value="2"/>
</dbReference>
<dbReference type="SUPFAM" id="SSF46689">
    <property type="entry name" value="Homeodomain-like"/>
    <property type="match status" value="1"/>
</dbReference>
<feature type="transmembrane region" description="Helical" evidence="4">
    <location>
        <begin position="6"/>
        <end position="26"/>
    </location>
</feature>
<feature type="domain" description="HTH araC/xylS-type" evidence="5">
    <location>
        <begin position="272"/>
        <end position="371"/>
    </location>
</feature>
<keyword evidence="1" id="KW-0805">Transcription regulation</keyword>
<feature type="transmembrane region" description="Helical" evidence="4">
    <location>
        <begin position="161"/>
        <end position="183"/>
    </location>
</feature>
<feature type="transmembrane region" description="Helical" evidence="4">
    <location>
        <begin position="67"/>
        <end position="85"/>
    </location>
</feature>
<dbReference type="InterPro" id="IPR009057">
    <property type="entry name" value="Homeodomain-like_sf"/>
</dbReference>
<evidence type="ECO:0000259" key="5">
    <source>
        <dbReference type="PROSITE" id="PS01124"/>
    </source>
</evidence>
<dbReference type="PANTHER" id="PTHR43280:SF29">
    <property type="entry name" value="ARAC-FAMILY TRANSCRIPTIONAL REGULATOR"/>
    <property type="match status" value="1"/>
</dbReference>
<dbReference type="Proteomes" id="UP001595526">
    <property type="component" value="Unassembled WGS sequence"/>
</dbReference>
<gene>
    <name evidence="6" type="ORF">ACFOET_05570</name>
</gene>
<keyword evidence="2" id="KW-0238">DNA-binding</keyword>
<keyword evidence="4" id="KW-0472">Membrane</keyword>
<dbReference type="InterPro" id="IPR018060">
    <property type="entry name" value="HTH_AraC"/>
</dbReference>
<keyword evidence="7" id="KW-1185">Reference proteome</keyword>
<dbReference type="Pfam" id="PF12833">
    <property type="entry name" value="HTH_18"/>
    <property type="match status" value="1"/>
</dbReference>
<dbReference type="PANTHER" id="PTHR43280">
    <property type="entry name" value="ARAC-FAMILY TRANSCRIPTIONAL REGULATOR"/>
    <property type="match status" value="1"/>
</dbReference>
<accession>A0ABV7JG63</accession>
<evidence type="ECO:0000256" key="2">
    <source>
        <dbReference type="ARBA" id="ARBA00023125"/>
    </source>
</evidence>
<feature type="transmembrane region" description="Helical" evidence="4">
    <location>
        <begin position="195"/>
        <end position="213"/>
    </location>
</feature>
<evidence type="ECO:0000256" key="4">
    <source>
        <dbReference type="SAM" id="Phobius"/>
    </source>
</evidence>
<evidence type="ECO:0000256" key="3">
    <source>
        <dbReference type="ARBA" id="ARBA00023163"/>
    </source>
</evidence>
<evidence type="ECO:0000313" key="7">
    <source>
        <dbReference type="Proteomes" id="UP001595526"/>
    </source>
</evidence>
<organism evidence="6 7">
    <name type="scientific">Parapedobacter deserti</name>
    <dbReference type="NCBI Taxonomy" id="1912957"/>
    <lineage>
        <taxon>Bacteria</taxon>
        <taxon>Pseudomonadati</taxon>
        <taxon>Bacteroidota</taxon>
        <taxon>Sphingobacteriia</taxon>
        <taxon>Sphingobacteriales</taxon>
        <taxon>Sphingobacteriaceae</taxon>
        <taxon>Parapedobacter</taxon>
    </lineage>
</organism>
<comment type="caution">
    <text evidence="6">The sequence shown here is derived from an EMBL/GenBank/DDBJ whole genome shotgun (WGS) entry which is preliminary data.</text>
</comment>
<dbReference type="EMBL" id="JBHRTA010000014">
    <property type="protein sequence ID" value="MFC3197073.1"/>
    <property type="molecule type" value="Genomic_DNA"/>
</dbReference>
<sequence>MISSYILVAVICVSLLAVNISVQAGLRSAMDRYLRIFLGCLALHATHAWLVRVYFPSNMRLDYLAPYGLLYGPFLYFAYQVAAGLPLKIKQLLLHALPFFIFLLSYILWLIFPSLSEHYTRILILSLYGTLSLSFFLYAMWALFFRSSSAVATRNEDVRMVSVMAIVLAFIAVVFLVFTYSGFANGYFQSRFKGAVVFLTMLSAAVILFSAIVKRVISKPHVQDKTDSAEKQVATPSVAALTPDKGEEKQEVRYQKSAIPTEQLIVYEAQLRNLVETDKVYLDDSLSLASLAQHLKIPKHHLSQVFSVRIGKNFNTYINEHRINHSIVLMRAHPEMSITEIFLGSGFTAKASFNRYFKQFQGCTPTAYRTGVR</sequence>
<protein>
    <submittedName>
        <fullName evidence="6">Helix-turn-helix domain-containing protein</fullName>
    </submittedName>
</protein>
<keyword evidence="3" id="KW-0804">Transcription</keyword>
<evidence type="ECO:0000256" key="1">
    <source>
        <dbReference type="ARBA" id="ARBA00023015"/>
    </source>
</evidence>
<dbReference type="RefSeq" id="WP_379020417.1">
    <property type="nucleotide sequence ID" value="NZ_JBHRTA010000014.1"/>
</dbReference>
<keyword evidence="4" id="KW-0812">Transmembrane</keyword>
<evidence type="ECO:0000313" key="6">
    <source>
        <dbReference type="EMBL" id="MFC3197073.1"/>
    </source>
</evidence>
<proteinExistence type="predicted"/>
<dbReference type="PROSITE" id="PS01124">
    <property type="entry name" value="HTH_ARAC_FAMILY_2"/>
    <property type="match status" value="1"/>
</dbReference>
<keyword evidence="4" id="KW-1133">Transmembrane helix</keyword>
<feature type="transmembrane region" description="Helical" evidence="4">
    <location>
        <begin position="33"/>
        <end position="55"/>
    </location>
</feature>